<evidence type="ECO:0000313" key="2">
    <source>
        <dbReference type="Proteomes" id="UP001199525"/>
    </source>
</evidence>
<reference evidence="1 2" key="1">
    <citation type="journal article" date="2021" name="Microorganisms">
        <title>Genome Evolution of Filamentous Cyanobacterium Nostoc Species: From Facultative Symbiosis to Free Living.</title>
        <authorList>
            <person name="Huo D."/>
            <person name="Li H."/>
            <person name="Cai F."/>
            <person name="Guo X."/>
            <person name="Qiao Z."/>
            <person name="Wang W."/>
            <person name="Yu G."/>
            <person name="Li R."/>
        </authorList>
    </citation>
    <scope>NUCLEOTIDE SEQUENCE [LARGE SCALE GENOMIC DNA]</scope>
    <source>
        <strain evidence="1 2">CHAB 5714</strain>
    </source>
</reference>
<organism evidence="1 2">
    <name type="scientific">Nostoc favosum CHAB5714</name>
    <dbReference type="NCBI Taxonomy" id="2780399"/>
    <lineage>
        <taxon>Bacteria</taxon>
        <taxon>Bacillati</taxon>
        <taxon>Cyanobacteriota</taxon>
        <taxon>Cyanophyceae</taxon>
        <taxon>Nostocales</taxon>
        <taxon>Nostocaceae</taxon>
        <taxon>Nostoc</taxon>
        <taxon>Nostoc favosum</taxon>
    </lineage>
</organism>
<dbReference type="RefSeq" id="WP_229487302.1">
    <property type="nucleotide sequence ID" value="NZ_JAIVFQ010000048.1"/>
</dbReference>
<comment type="caution">
    <text evidence="1">The sequence shown here is derived from an EMBL/GenBank/DDBJ whole genome shotgun (WGS) entry which is preliminary data.</text>
</comment>
<protein>
    <submittedName>
        <fullName evidence="1">Uncharacterized protein</fullName>
    </submittedName>
</protein>
<gene>
    <name evidence="1" type="ORF">LC586_24890</name>
</gene>
<evidence type="ECO:0000313" key="1">
    <source>
        <dbReference type="EMBL" id="MCC5602342.1"/>
    </source>
</evidence>
<dbReference type="EMBL" id="JAIVFQ010000048">
    <property type="protein sequence ID" value="MCC5602342.1"/>
    <property type="molecule type" value="Genomic_DNA"/>
</dbReference>
<accession>A0ABS8IDS7</accession>
<keyword evidence="2" id="KW-1185">Reference proteome</keyword>
<sequence length="54" mass="6127">MEQLTAKRNAPKISDGALAYGITHPTKLQVNNQFLLVILRKFGIRFGSLMRKLK</sequence>
<dbReference type="Proteomes" id="UP001199525">
    <property type="component" value="Unassembled WGS sequence"/>
</dbReference>
<name>A0ABS8IDS7_9NOSO</name>
<proteinExistence type="predicted"/>